<feature type="region of interest" description="Disordered" evidence="1">
    <location>
        <begin position="44"/>
        <end position="77"/>
    </location>
</feature>
<evidence type="ECO:0000256" key="1">
    <source>
        <dbReference type="SAM" id="MobiDB-lite"/>
    </source>
</evidence>
<dbReference type="Proteomes" id="UP000324022">
    <property type="component" value="Unassembled WGS sequence"/>
</dbReference>
<feature type="region of interest" description="Disordered" evidence="1">
    <location>
        <begin position="1"/>
        <end position="23"/>
    </location>
</feature>
<name>A0A5C3E934_9BASI</name>
<organism evidence="2 3">
    <name type="scientific">Ustilago trichophora</name>
    <dbReference type="NCBI Taxonomy" id="86804"/>
    <lineage>
        <taxon>Eukaryota</taxon>
        <taxon>Fungi</taxon>
        <taxon>Dikarya</taxon>
        <taxon>Basidiomycota</taxon>
        <taxon>Ustilaginomycotina</taxon>
        <taxon>Ustilaginomycetes</taxon>
        <taxon>Ustilaginales</taxon>
        <taxon>Ustilaginaceae</taxon>
        <taxon>Ustilago</taxon>
    </lineage>
</organism>
<gene>
    <name evidence="2" type="ORF">UTRI_04174</name>
</gene>
<dbReference type="AlphaFoldDB" id="A0A5C3E934"/>
<reference evidence="2 3" key="1">
    <citation type="submission" date="2018-03" db="EMBL/GenBank/DDBJ databases">
        <authorList>
            <person name="Guldener U."/>
        </authorList>
    </citation>
    <scope>NUCLEOTIDE SEQUENCE [LARGE SCALE GENOMIC DNA]</scope>
    <source>
        <strain evidence="2 3">NBRC100155</strain>
    </source>
</reference>
<accession>A0A5C3E934</accession>
<sequence>MRSTPLENAALGVGNGREPNHASMQPSAMLWKLRDERAWTLRATEGSAGENENRVARHTSPCHGATRRKSAGSEAGDGLGWVGAEATTGNYICHAGAATATAAKRRPSILYRP</sequence>
<protein>
    <submittedName>
        <fullName evidence="2">Uncharacterized protein</fullName>
    </submittedName>
</protein>
<evidence type="ECO:0000313" key="3">
    <source>
        <dbReference type="Proteomes" id="UP000324022"/>
    </source>
</evidence>
<evidence type="ECO:0000313" key="2">
    <source>
        <dbReference type="EMBL" id="SPO26585.1"/>
    </source>
</evidence>
<dbReference type="EMBL" id="OOIN01000014">
    <property type="protein sequence ID" value="SPO26585.1"/>
    <property type="molecule type" value="Genomic_DNA"/>
</dbReference>
<proteinExistence type="predicted"/>
<keyword evidence="3" id="KW-1185">Reference proteome</keyword>